<comment type="caution">
    <text evidence="1">The sequence shown here is derived from an EMBL/GenBank/DDBJ whole genome shotgun (WGS) entry which is preliminary data.</text>
</comment>
<dbReference type="Proteomes" id="UP000785679">
    <property type="component" value="Unassembled WGS sequence"/>
</dbReference>
<reference evidence="1" key="1">
    <citation type="submission" date="2019-06" db="EMBL/GenBank/DDBJ databases">
        <authorList>
            <person name="Zheng W."/>
        </authorList>
    </citation>
    <scope>NUCLEOTIDE SEQUENCE</scope>
    <source>
        <strain evidence="1">QDHG01</strain>
    </source>
</reference>
<keyword evidence="2" id="KW-1185">Reference proteome</keyword>
<organism evidence="1 2">
    <name type="scientific">Halteria grandinella</name>
    <dbReference type="NCBI Taxonomy" id="5974"/>
    <lineage>
        <taxon>Eukaryota</taxon>
        <taxon>Sar</taxon>
        <taxon>Alveolata</taxon>
        <taxon>Ciliophora</taxon>
        <taxon>Intramacronucleata</taxon>
        <taxon>Spirotrichea</taxon>
        <taxon>Stichotrichia</taxon>
        <taxon>Sporadotrichida</taxon>
        <taxon>Halteriidae</taxon>
        <taxon>Halteria</taxon>
    </lineage>
</organism>
<gene>
    <name evidence="1" type="ORF">FGO68_gene12236</name>
</gene>
<evidence type="ECO:0000313" key="2">
    <source>
        <dbReference type="Proteomes" id="UP000785679"/>
    </source>
</evidence>
<evidence type="ECO:0000313" key="1">
    <source>
        <dbReference type="EMBL" id="TNV71300.1"/>
    </source>
</evidence>
<accession>A0A8J8SUL2</accession>
<protein>
    <submittedName>
        <fullName evidence="1">Uncharacterized protein</fullName>
    </submittedName>
</protein>
<sequence>MMFQSLMTFSSSTLSFKTSSGTLLSCVRATTLALSACTQACQLSMNSLHRSTIPSSNSIFLAHSFCFAATSKSSPSSIESSFASFSESLSSSLLQQAHSCYPSESTQWTVSCQSMMKERPCLI</sequence>
<dbReference type="AlphaFoldDB" id="A0A8J8SUL2"/>
<name>A0A8J8SUL2_HALGN</name>
<dbReference type="EMBL" id="RRYP01030020">
    <property type="protein sequence ID" value="TNV71300.1"/>
    <property type="molecule type" value="Genomic_DNA"/>
</dbReference>
<proteinExistence type="predicted"/>